<dbReference type="RefSeq" id="WP_093664744.1">
    <property type="nucleotide sequence ID" value="NZ_FOCF01000002.1"/>
</dbReference>
<dbReference type="AlphaFoldDB" id="A0A1H8BL27"/>
<dbReference type="GO" id="GO:0005509">
    <property type="term" value="F:calcium ion binding"/>
    <property type="evidence" value="ECO:0007669"/>
    <property type="project" value="TreeGrafter"/>
</dbReference>
<feature type="binding site" evidence="3">
    <location>
        <position position="198"/>
    </location>
    <ligand>
        <name>a divalent metal cation</name>
        <dbReference type="ChEBI" id="CHEBI:60240"/>
    </ligand>
</feature>
<evidence type="ECO:0000313" key="6">
    <source>
        <dbReference type="Proteomes" id="UP000199206"/>
    </source>
</evidence>
<feature type="active site" description="Proton donor/acceptor" evidence="2">
    <location>
        <position position="198"/>
    </location>
</feature>
<dbReference type="PANTHER" id="PTHR10907">
    <property type="entry name" value="REGUCALCIN"/>
    <property type="match status" value="1"/>
</dbReference>
<dbReference type="PRINTS" id="PR01790">
    <property type="entry name" value="SMP30FAMILY"/>
</dbReference>
<proteinExistence type="inferred from homology"/>
<keyword evidence="3" id="KW-0862">Zinc</keyword>
<keyword evidence="6" id="KW-1185">Reference proteome</keyword>
<dbReference type="GO" id="GO:0004341">
    <property type="term" value="F:gluconolactonase activity"/>
    <property type="evidence" value="ECO:0007669"/>
    <property type="project" value="TreeGrafter"/>
</dbReference>
<sequence>MGDVRAIVRDRRDRLGEGLLWSSRQNAVFWVDILGRRLNRLSLDSGDVDGWDMPDVIGWVIEREAGEGLIAGIGRSFARLSLDPVTVDVIVAPEATIEGNRFNDAKADAAGRIWAGSMPFNCDVPTGSFYRLDPDGTATQVDSGYTIANGPAMPPSGDFLLHTDTARDTIYRYPVHDDGSLGERRAFIEFEEGWGSPDGMTFDAEGGLWVACWGASCVTRFDPEGRLDRRIALPASQITNCTFAGERLDRMFVTSASDGVDEAQGGCLFEVDPGCRGLAPHRYAG</sequence>
<dbReference type="PANTHER" id="PTHR10907:SF47">
    <property type="entry name" value="REGUCALCIN"/>
    <property type="match status" value="1"/>
</dbReference>
<dbReference type="EMBL" id="FOCF01000002">
    <property type="protein sequence ID" value="SEM82758.1"/>
    <property type="molecule type" value="Genomic_DNA"/>
</dbReference>
<gene>
    <name evidence="5" type="ORF">SAMN05192583_1387</name>
</gene>
<name>A0A1H8BL27_9SPHN</name>
<dbReference type="InterPro" id="IPR005511">
    <property type="entry name" value="SMP-30"/>
</dbReference>
<protein>
    <submittedName>
        <fullName evidence="5">Sugar lactone lactonase YvrE</fullName>
    </submittedName>
</protein>
<evidence type="ECO:0000256" key="1">
    <source>
        <dbReference type="ARBA" id="ARBA00008853"/>
    </source>
</evidence>
<comment type="similarity">
    <text evidence="1">Belongs to the SMP-30/CGR1 family.</text>
</comment>
<dbReference type="Proteomes" id="UP000199206">
    <property type="component" value="Unassembled WGS sequence"/>
</dbReference>
<keyword evidence="3" id="KW-0479">Metal-binding</keyword>
<evidence type="ECO:0000259" key="4">
    <source>
        <dbReference type="Pfam" id="PF08450"/>
    </source>
</evidence>
<comment type="cofactor">
    <cofactor evidence="3">
        <name>Zn(2+)</name>
        <dbReference type="ChEBI" id="CHEBI:29105"/>
    </cofactor>
    <text evidence="3">Binds 1 divalent metal cation per subunit.</text>
</comment>
<evidence type="ECO:0000256" key="3">
    <source>
        <dbReference type="PIRSR" id="PIRSR605511-2"/>
    </source>
</evidence>
<feature type="binding site" evidence="3">
    <location>
        <position position="103"/>
    </location>
    <ligand>
        <name>substrate</name>
    </ligand>
</feature>
<reference evidence="6" key="1">
    <citation type="submission" date="2016-10" db="EMBL/GenBank/DDBJ databases">
        <authorList>
            <person name="Varghese N."/>
            <person name="Submissions S."/>
        </authorList>
    </citation>
    <scope>NUCLEOTIDE SEQUENCE [LARGE SCALE GENOMIC DNA]</scope>
    <source>
        <strain evidence="6">S6-262</strain>
    </source>
</reference>
<feature type="binding site" evidence="3">
    <location>
        <position position="149"/>
    </location>
    <ligand>
        <name>a divalent metal cation</name>
        <dbReference type="ChEBI" id="CHEBI:60240"/>
    </ligand>
</feature>
<evidence type="ECO:0000313" key="5">
    <source>
        <dbReference type="EMBL" id="SEM82758.1"/>
    </source>
</evidence>
<dbReference type="Gene3D" id="2.120.10.30">
    <property type="entry name" value="TolB, C-terminal domain"/>
    <property type="match status" value="1"/>
</dbReference>
<organism evidence="5 6">
    <name type="scientific">Sphingomonas gellani</name>
    <dbReference type="NCBI Taxonomy" id="1166340"/>
    <lineage>
        <taxon>Bacteria</taxon>
        <taxon>Pseudomonadati</taxon>
        <taxon>Pseudomonadota</taxon>
        <taxon>Alphaproteobacteria</taxon>
        <taxon>Sphingomonadales</taxon>
        <taxon>Sphingomonadaceae</taxon>
        <taxon>Sphingomonas</taxon>
    </lineage>
</organism>
<dbReference type="SUPFAM" id="SSF63829">
    <property type="entry name" value="Calcium-dependent phosphotriesterase"/>
    <property type="match status" value="1"/>
</dbReference>
<dbReference type="InterPro" id="IPR011042">
    <property type="entry name" value="6-blade_b-propeller_TolB-like"/>
</dbReference>
<dbReference type="OrthoDB" id="2633250at2"/>
<dbReference type="STRING" id="1166340.SAMN05192583_1387"/>
<feature type="binding site" evidence="3">
    <location>
        <position position="17"/>
    </location>
    <ligand>
        <name>a divalent metal cation</name>
        <dbReference type="ChEBI" id="CHEBI:60240"/>
    </ligand>
</feature>
<dbReference type="Pfam" id="PF08450">
    <property type="entry name" value="SGL"/>
    <property type="match status" value="1"/>
</dbReference>
<accession>A0A1H8BL27</accession>
<evidence type="ECO:0000256" key="2">
    <source>
        <dbReference type="PIRSR" id="PIRSR605511-1"/>
    </source>
</evidence>
<feature type="binding site" evidence="3">
    <location>
        <position position="101"/>
    </location>
    <ligand>
        <name>substrate</name>
    </ligand>
</feature>
<dbReference type="GO" id="GO:0019853">
    <property type="term" value="P:L-ascorbic acid biosynthetic process"/>
    <property type="evidence" value="ECO:0007669"/>
    <property type="project" value="TreeGrafter"/>
</dbReference>
<feature type="domain" description="SMP-30/Gluconolactonase/LRE-like region" evidence="4">
    <location>
        <begin position="15"/>
        <end position="257"/>
    </location>
</feature>
<dbReference type="InterPro" id="IPR013658">
    <property type="entry name" value="SGL"/>
</dbReference>